<accession>A0A563W5A4</accession>
<evidence type="ECO:0000313" key="2">
    <source>
        <dbReference type="Proteomes" id="UP000320055"/>
    </source>
</evidence>
<dbReference type="EMBL" id="CAACVJ010000702">
    <property type="protein sequence ID" value="VEP18858.1"/>
    <property type="molecule type" value="Genomic_DNA"/>
</dbReference>
<evidence type="ECO:0000313" key="1">
    <source>
        <dbReference type="EMBL" id="VEP18858.1"/>
    </source>
</evidence>
<name>A0A563W5A4_9CYAN</name>
<gene>
    <name evidence="1" type="ORF">H1P_930028</name>
</gene>
<protein>
    <submittedName>
        <fullName evidence="1">Uncharacterized protein</fullName>
    </submittedName>
</protein>
<organism evidence="1 2">
    <name type="scientific">Hyella patelloides LEGE 07179</name>
    <dbReference type="NCBI Taxonomy" id="945734"/>
    <lineage>
        <taxon>Bacteria</taxon>
        <taxon>Bacillati</taxon>
        <taxon>Cyanobacteriota</taxon>
        <taxon>Cyanophyceae</taxon>
        <taxon>Pleurocapsales</taxon>
        <taxon>Hyellaceae</taxon>
        <taxon>Hyella</taxon>
    </lineage>
</organism>
<dbReference type="AlphaFoldDB" id="A0A563W5A4"/>
<dbReference type="Proteomes" id="UP000320055">
    <property type="component" value="Unassembled WGS sequence"/>
</dbReference>
<keyword evidence="2" id="KW-1185">Reference proteome</keyword>
<reference evidence="1 2" key="1">
    <citation type="submission" date="2019-01" db="EMBL/GenBank/DDBJ databases">
        <authorList>
            <person name="Brito A."/>
        </authorList>
    </citation>
    <scope>NUCLEOTIDE SEQUENCE [LARGE SCALE GENOMIC DNA]</scope>
    <source>
        <strain evidence="1">1</strain>
    </source>
</reference>
<sequence>MLSPSIYFYHGKSKIRGTDKKSKYPSLNLNKIFTKPLSIKSFVYCKIIVIK</sequence>
<proteinExistence type="predicted"/>